<feature type="domain" description="LysM" evidence="1">
    <location>
        <begin position="87"/>
        <end position="132"/>
    </location>
</feature>
<dbReference type="InterPro" id="IPR050570">
    <property type="entry name" value="Cell_wall_metabolism_enzyme"/>
</dbReference>
<protein>
    <submittedName>
        <fullName evidence="2">Peptidase M23</fullName>
    </submittedName>
</protein>
<dbReference type="InterPro" id="IPR011055">
    <property type="entry name" value="Dup_hybrid_motif"/>
</dbReference>
<comment type="caution">
    <text evidence="2">The sequence shown here is derived from an EMBL/GenBank/DDBJ whole genome shotgun (WGS) entry which is preliminary data.</text>
</comment>
<dbReference type="InterPro" id="IPR018392">
    <property type="entry name" value="LysM"/>
</dbReference>
<proteinExistence type="predicted"/>
<organism evidence="2 3">
    <name type="scientific">Berkelbacteria bacterium GW2011_GWA2_38_9</name>
    <dbReference type="NCBI Taxonomy" id="1618334"/>
    <lineage>
        <taxon>Bacteria</taxon>
        <taxon>Candidatus Berkelbacteria</taxon>
    </lineage>
</organism>
<dbReference type="CDD" id="cd00118">
    <property type="entry name" value="LysM"/>
    <property type="match status" value="1"/>
</dbReference>
<evidence type="ECO:0000259" key="1">
    <source>
        <dbReference type="PROSITE" id="PS51782"/>
    </source>
</evidence>
<dbReference type="Gene3D" id="3.10.350.10">
    <property type="entry name" value="LysM domain"/>
    <property type="match status" value="1"/>
</dbReference>
<dbReference type="InterPro" id="IPR036779">
    <property type="entry name" value="LysM_dom_sf"/>
</dbReference>
<reference evidence="2 3" key="1">
    <citation type="journal article" date="2015" name="Nature">
        <title>rRNA introns, odd ribosomes, and small enigmatic genomes across a large radiation of phyla.</title>
        <authorList>
            <person name="Brown C.T."/>
            <person name="Hug L.A."/>
            <person name="Thomas B.C."/>
            <person name="Sharon I."/>
            <person name="Castelle C.J."/>
            <person name="Singh A."/>
            <person name="Wilkins M.J."/>
            <person name="Williams K.H."/>
            <person name="Banfield J.F."/>
        </authorList>
    </citation>
    <scope>NUCLEOTIDE SEQUENCE [LARGE SCALE GENOMIC DNA]</scope>
</reference>
<evidence type="ECO:0000313" key="2">
    <source>
        <dbReference type="EMBL" id="KKQ89226.1"/>
    </source>
</evidence>
<dbReference type="Gene3D" id="2.70.70.10">
    <property type="entry name" value="Glucose Permease (Domain IIA)"/>
    <property type="match status" value="1"/>
</dbReference>
<sequence>MSASANAVEAESFHQEVSSVNTIDTATRTFILGEIDQYTPIIEERRDIDRINILEEGDDFVIRKPTLVDTEIAEPEVAPNVPRTQTITHVVQAGETLSEIGEMYGLKLKTLLAANQNLASADDLALGDKLIIPFQNYDPTYADKLLAKKNAKLNRSSIAKSSTGSILSKSSGYSQTVSGGDCIKPVGYSYVSRRLQSGHFGIDMIAPTGTPIYASCSGKIMDLAGGWSGGFGLHVKIAQDNGDTSIYGHMSSISRDISSGQYVPAGTYLGQVGSTGRSTGSHLHFEVRRAGRAVDYGF</sequence>
<dbReference type="EMBL" id="LBVO01000032">
    <property type="protein sequence ID" value="KKQ89226.1"/>
    <property type="molecule type" value="Genomic_DNA"/>
</dbReference>
<dbReference type="InterPro" id="IPR016047">
    <property type="entry name" value="M23ase_b-sheet_dom"/>
</dbReference>
<dbReference type="GO" id="GO:0004222">
    <property type="term" value="F:metalloendopeptidase activity"/>
    <property type="evidence" value="ECO:0007669"/>
    <property type="project" value="TreeGrafter"/>
</dbReference>
<dbReference type="SMART" id="SM00257">
    <property type="entry name" value="LysM"/>
    <property type="match status" value="1"/>
</dbReference>
<dbReference type="SUPFAM" id="SSF54106">
    <property type="entry name" value="LysM domain"/>
    <property type="match status" value="1"/>
</dbReference>
<accession>A0A0G0PIS6</accession>
<dbReference type="SUPFAM" id="SSF51261">
    <property type="entry name" value="Duplicated hybrid motif"/>
    <property type="match status" value="1"/>
</dbReference>
<dbReference type="AlphaFoldDB" id="A0A0G0PIS6"/>
<dbReference type="PANTHER" id="PTHR21666:SF290">
    <property type="entry name" value="PEPTIDASE M23 DOMAIN PROTEIN"/>
    <property type="match status" value="1"/>
</dbReference>
<dbReference type="PROSITE" id="PS51782">
    <property type="entry name" value="LYSM"/>
    <property type="match status" value="1"/>
</dbReference>
<dbReference type="CDD" id="cd12797">
    <property type="entry name" value="M23_peptidase"/>
    <property type="match status" value="1"/>
</dbReference>
<gene>
    <name evidence="2" type="ORF">UT11_C0032G0002</name>
</gene>
<dbReference type="Proteomes" id="UP000033934">
    <property type="component" value="Unassembled WGS sequence"/>
</dbReference>
<evidence type="ECO:0000313" key="3">
    <source>
        <dbReference type="Proteomes" id="UP000033934"/>
    </source>
</evidence>
<dbReference type="Pfam" id="PF01551">
    <property type="entry name" value="Peptidase_M23"/>
    <property type="match status" value="1"/>
</dbReference>
<name>A0A0G0PIS6_9BACT</name>
<dbReference type="PANTHER" id="PTHR21666">
    <property type="entry name" value="PEPTIDASE-RELATED"/>
    <property type="match status" value="1"/>
</dbReference>
<dbReference type="Pfam" id="PF01476">
    <property type="entry name" value="LysM"/>
    <property type="match status" value="1"/>
</dbReference>